<evidence type="ECO:0000256" key="1">
    <source>
        <dbReference type="SAM" id="Phobius"/>
    </source>
</evidence>
<keyword evidence="1" id="KW-0472">Membrane</keyword>
<reference evidence="3" key="1">
    <citation type="submission" date="2015-07" db="EMBL/GenBank/DDBJ databases">
        <title>Draft Genome Sequence of Roseovarius tolerans EL-164, a producer of N-Acylated Alanine Methyl Esters (NAMEs).</title>
        <authorList>
            <person name="Voget S."/>
            <person name="Bruns H."/>
            <person name="Wagner-Doebler I."/>
            <person name="Schulz S."/>
            <person name="Daniel R."/>
        </authorList>
    </citation>
    <scope>NUCLEOTIDE SEQUENCE [LARGE SCALE GENOMIC DNA]</scope>
    <source>
        <strain evidence="3">EL-164</strain>
    </source>
</reference>
<accession>A0A0L6CVV7</accession>
<comment type="caution">
    <text evidence="2">The sequence shown here is derived from an EMBL/GenBank/DDBJ whole genome shotgun (WGS) entry which is preliminary data.</text>
</comment>
<dbReference type="Proteomes" id="UP000037046">
    <property type="component" value="Unassembled WGS sequence"/>
</dbReference>
<dbReference type="AlphaFoldDB" id="A0A0L6CVV7"/>
<sequence length="176" mass="18401">MSTVLDIPAQEAHVVRVFSVVEEAGAPLEDAAVLEALGTEGKLRSEEIELFDLTDLQDMSLSAYLTEGHGIAEADLKDMRGQLDGLKGRVLILPSRAFQGQAMKMRVGGALRLVGRFEEDVTPVSFDPLPAGGAHGTVAGTGAPSETPRGMRRAALALVALLIAVAVLVLVLMGGS</sequence>
<keyword evidence="1" id="KW-0812">Transmembrane</keyword>
<keyword evidence="1" id="KW-1133">Transmembrane helix</keyword>
<dbReference type="RefSeq" id="WP_050662511.1">
    <property type="nucleotide sequence ID" value="NZ_CP118494.1"/>
</dbReference>
<name>A0A0L6CVV7_9RHOB</name>
<evidence type="ECO:0000313" key="3">
    <source>
        <dbReference type="Proteomes" id="UP000037046"/>
    </source>
</evidence>
<dbReference type="PATRIC" id="fig|74031.6.peg.1634"/>
<dbReference type="EMBL" id="LGVV01000016">
    <property type="protein sequence ID" value="KNX41876.1"/>
    <property type="molecule type" value="Genomic_DNA"/>
</dbReference>
<dbReference type="OrthoDB" id="7875742at2"/>
<organism evidence="2 3">
    <name type="scientific">Roseovarius tolerans</name>
    <dbReference type="NCBI Taxonomy" id="74031"/>
    <lineage>
        <taxon>Bacteria</taxon>
        <taxon>Pseudomonadati</taxon>
        <taxon>Pseudomonadota</taxon>
        <taxon>Alphaproteobacteria</taxon>
        <taxon>Rhodobacterales</taxon>
        <taxon>Roseobacteraceae</taxon>
        <taxon>Roseovarius</taxon>
    </lineage>
</organism>
<dbReference type="STRING" id="74031.SAMN04488077_10969"/>
<evidence type="ECO:0000313" key="2">
    <source>
        <dbReference type="EMBL" id="KNX41876.1"/>
    </source>
</evidence>
<keyword evidence="3" id="KW-1185">Reference proteome</keyword>
<feature type="transmembrane region" description="Helical" evidence="1">
    <location>
        <begin position="154"/>
        <end position="173"/>
    </location>
</feature>
<gene>
    <name evidence="2" type="ORF">ROTO_16010</name>
</gene>
<protein>
    <submittedName>
        <fullName evidence="2">Uncharacterized protein</fullName>
    </submittedName>
</protein>
<proteinExistence type="predicted"/>